<comment type="caution">
    <text evidence="16">The sequence shown here is derived from an EMBL/GenBank/DDBJ whole genome shotgun (WGS) entry which is preliminary data.</text>
</comment>
<dbReference type="InterPro" id="IPR013783">
    <property type="entry name" value="Ig-like_fold"/>
</dbReference>
<name>A0ABP1R8P7_9HEXA</name>
<dbReference type="InterPro" id="IPR036116">
    <property type="entry name" value="FN3_sf"/>
</dbReference>
<feature type="domain" description="Fibronectin type-III" evidence="15">
    <location>
        <begin position="503"/>
        <end position="594"/>
    </location>
</feature>
<dbReference type="InterPro" id="IPR050713">
    <property type="entry name" value="RTP_Phos/Ushers"/>
</dbReference>
<feature type="compositionally biased region" description="Acidic residues" evidence="11">
    <location>
        <begin position="1675"/>
        <end position="1687"/>
    </location>
</feature>
<sequence>MCSSGEEAFVYLVSSSSSRPSSSSWRRRGRRKKRNNVDHHQIHASQSPQQSAHNPSLHNLSAENVSNFPKTCAHTSFGHSYKSSSFSSTSSCSSSAIFVRCGWPLLLTLIFAINSSLIQVCNGADLEIQVPLTDFNDPNGLYRLDYTPPIGYPEPNSTFLAADIASSISFRNGLPGTKYSFRLHYTNDTIHDWLTWTASITTIPDPPTNLTTNVRHGRPVVVKWDPPVIGGFSKFKLRLIPLNEGPGSEQPRNFIEEKTSLTLPDLKPGASYEIQLYTIFENKESTAYMSGNFTTKPNTPGRFIVWYRNETTLLVLWQPPYPAGIFTGYKVTLPTKYNQINAEFGVKIEPRDAGRDSELDVAREGEPPGPAQAAFNNLIPGRAYNISVETVSGDQISAPTTAQYRTVPLRPSNLTFEPSYITPYSFQVSWNPPIGYCEFDRYSVQNQGLKNVTPYIVLRNESTVALFDSDLEPGRTYNIAVKTVSDKVPSWPVNANVTTRPLPVQHIVKERDEENGEVLIEWQPHPSSRQDHYRITSQEAEAFGENVNSLIVEQPRFQMSSLFPGRNYSISIQAVANGIESETVAIYQATRPSSPIVENLTALDKGLTISWKSDVTSRQDMYLVEYTRNDTGEQFNATTVEGQIIVGELYPGATYSVHLYAVSHGLLSEKHAYFQTVFPNPPRNLSVAKVSNSSIHLKWLQPHNSLYSAYVLRYRTNDNSTWVEEQLPSSPTEKDMLGLTPGERYIMRVNTVSYRTESSHPQQIIQTVRPSGIIELDPEVDATNITLVFDTPKGRIEAYNVRWVALDRIPEKGSDEDSESQDDSDSQLEETSGEGSKMELFKGEKTVEEEDWGESVRIPISPLMSGVAYLVSVETTSYGMKGNNYNVTIRTLPLITSQVFIVLKQNRLSEVTLTYTRTPITNSLFDRYRFHVSDPAIPYKEKLANDTERKVTFEGLVPGRLYNFTIWTVSNDVTSRPLLRHDRLYPESITSINASYISDTEMKLEWDTPPGDYDAFEVQYINQDDRLVDNLTLLPSITIRGLRPFRNYTFTVIVQCGNDANVLRRSSPVSAVFSTKESTPERVEYFEAIELLPNNITFVWVLPESKHNGIISSYVIKYGVKGQPLNSSKSFSPREGKGTIIGLQPGVTYTFAIEARTKVGPGPPRIVEKKMPIRAPPPTDPAAKPSELSKTATTIKIRFRDNYFSNKNGVVKKYTIIVAEDKELMAESGAGLEPKSWSQVQQFNRWPAYQVVEPYNPFTTGKFADFEIGANRSCNPNKKAYCNGPLRAGRTYHVKIRAFTDDDKFGDTVFSPMSTDHDNTWLILTLLIPLLLILTFVACLLYVRRRRNGGFGKRAKKGGTHDDTASLPESIIEPTRPVKLKDFGEHYRKMSADSDFRFSEEFEELKRVGREQLCTAADLPVNRPKNRFTNILPYDQSRFKLQPTDDDEGSDYINANYVTGFNSPREFIVTQGPLPSTRDDFWRMCWESNSRAIVMLTRCVEKGREKCDRYWPCDTMPQYYGDIQVQILNESRFPDWIISEFRMQRGDQYRIIKHLHFTTWPDFGVPDPPQILVRFVRAFRDRVPQEIDRVRPIVVHCSAGVGRSGTFIALDRILQHIKKSDIVDIFGIVYNMRRERVWMVQTEQQYICIHQCLLSVLEGKENDIPSPREINTNDGFEDDEGIAESGM</sequence>
<feature type="compositionally biased region" description="Basic residues" evidence="11">
    <location>
        <begin position="25"/>
        <end position="34"/>
    </location>
</feature>
<feature type="region of interest" description="Disordered" evidence="11">
    <location>
        <begin position="16"/>
        <end position="60"/>
    </location>
</feature>
<feature type="domain" description="Fibronectin type-III" evidence="15">
    <location>
        <begin position="985"/>
        <end position="1078"/>
    </location>
</feature>
<reference evidence="16 17" key="1">
    <citation type="submission" date="2024-08" db="EMBL/GenBank/DDBJ databases">
        <authorList>
            <person name="Cucini C."/>
            <person name="Frati F."/>
        </authorList>
    </citation>
    <scope>NUCLEOTIDE SEQUENCE [LARGE SCALE GENOMIC DNA]</scope>
</reference>
<protein>
    <recommendedName>
        <fullName evidence="2">protein-tyrosine-phosphatase</fullName>
        <ecNumber evidence="2">3.1.3.48</ecNumber>
    </recommendedName>
</protein>
<feature type="region of interest" description="Disordered" evidence="11">
    <location>
        <begin position="1163"/>
        <end position="1187"/>
    </location>
</feature>
<evidence type="ECO:0000256" key="1">
    <source>
        <dbReference type="ARBA" id="ARBA00004479"/>
    </source>
</evidence>
<dbReference type="PROSITE" id="PS00383">
    <property type="entry name" value="TYR_PHOSPHATASE_1"/>
    <property type="match status" value="1"/>
</dbReference>
<evidence type="ECO:0000256" key="2">
    <source>
        <dbReference type="ARBA" id="ARBA00013064"/>
    </source>
</evidence>
<gene>
    <name evidence="16" type="ORF">ODALV1_LOCUS17750</name>
</gene>
<dbReference type="CDD" id="cd00063">
    <property type="entry name" value="FN3"/>
    <property type="match status" value="8"/>
</dbReference>
<dbReference type="PROSITE" id="PS50055">
    <property type="entry name" value="TYR_PHOSPHATASE_PTP"/>
    <property type="match status" value="1"/>
</dbReference>
<organism evidence="16 17">
    <name type="scientific">Orchesella dallaii</name>
    <dbReference type="NCBI Taxonomy" id="48710"/>
    <lineage>
        <taxon>Eukaryota</taxon>
        <taxon>Metazoa</taxon>
        <taxon>Ecdysozoa</taxon>
        <taxon>Arthropoda</taxon>
        <taxon>Hexapoda</taxon>
        <taxon>Collembola</taxon>
        <taxon>Entomobryomorpha</taxon>
        <taxon>Entomobryoidea</taxon>
        <taxon>Orchesellidae</taxon>
        <taxon>Orchesellinae</taxon>
        <taxon>Orchesella</taxon>
    </lineage>
</organism>
<dbReference type="InterPro" id="IPR003595">
    <property type="entry name" value="Tyr_Pase_cat"/>
</dbReference>
<keyword evidence="8 12" id="KW-1133">Transmembrane helix</keyword>
<dbReference type="InterPro" id="IPR000387">
    <property type="entry name" value="Tyr_Pase_dom"/>
</dbReference>
<evidence type="ECO:0000313" key="16">
    <source>
        <dbReference type="EMBL" id="CAL8117555.1"/>
    </source>
</evidence>
<evidence type="ECO:0000256" key="9">
    <source>
        <dbReference type="ARBA" id="ARBA00023136"/>
    </source>
</evidence>
<dbReference type="InterPro" id="IPR003961">
    <property type="entry name" value="FN3_dom"/>
</dbReference>
<feature type="transmembrane region" description="Helical" evidence="12">
    <location>
        <begin position="1321"/>
        <end position="1343"/>
    </location>
</feature>
<dbReference type="Pfam" id="PF18861">
    <property type="entry name" value="PTP_tm"/>
    <property type="match status" value="1"/>
</dbReference>
<dbReference type="SMART" id="SM00194">
    <property type="entry name" value="PTPc"/>
    <property type="match status" value="1"/>
</dbReference>
<accession>A0ABP1R8P7</accession>
<feature type="region of interest" description="Disordered" evidence="11">
    <location>
        <begin position="810"/>
        <end position="844"/>
    </location>
</feature>
<dbReference type="Proteomes" id="UP001642540">
    <property type="component" value="Unassembled WGS sequence"/>
</dbReference>
<evidence type="ECO:0000256" key="6">
    <source>
        <dbReference type="ARBA" id="ARBA00022801"/>
    </source>
</evidence>
<evidence type="ECO:0000256" key="5">
    <source>
        <dbReference type="ARBA" id="ARBA00022737"/>
    </source>
</evidence>
<keyword evidence="4" id="KW-0732">Signal</keyword>
<feature type="domain" description="Fibronectin type-III" evidence="15">
    <location>
        <begin position="410"/>
        <end position="502"/>
    </location>
</feature>
<keyword evidence="17" id="KW-1185">Reference proteome</keyword>
<dbReference type="InterPro" id="IPR029021">
    <property type="entry name" value="Prot-tyrosine_phosphatase-like"/>
</dbReference>
<keyword evidence="10" id="KW-0325">Glycoprotein</keyword>
<dbReference type="Pfam" id="PF00102">
    <property type="entry name" value="Y_phosphatase"/>
    <property type="match status" value="1"/>
</dbReference>
<evidence type="ECO:0000259" key="15">
    <source>
        <dbReference type="PROSITE" id="PS50853"/>
    </source>
</evidence>
<proteinExistence type="predicted"/>
<dbReference type="InterPro" id="IPR000242">
    <property type="entry name" value="PTP_cat"/>
</dbReference>
<evidence type="ECO:0000259" key="14">
    <source>
        <dbReference type="PROSITE" id="PS50056"/>
    </source>
</evidence>
<evidence type="ECO:0000256" key="8">
    <source>
        <dbReference type="ARBA" id="ARBA00022989"/>
    </source>
</evidence>
<feature type="domain" description="Fibronectin type-III" evidence="15">
    <location>
        <begin position="1079"/>
        <end position="1178"/>
    </location>
</feature>
<keyword evidence="7" id="KW-0904">Protein phosphatase</keyword>
<feature type="region of interest" description="Disordered" evidence="11">
    <location>
        <begin position="1664"/>
        <end position="1687"/>
    </location>
</feature>
<dbReference type="Pfam" id="PF00041">
    <property type="entry name" value="fn3"/>
    <property type="match status" value="8"/>
</dbReference>
<dbReference type="SMART" id="SM00404">
    <property type="entry name" value="PTPc_motif"/>
    <property type="match status" value="1"/>
</dbReference>
<keyword evidence="9 12" id="KW-0472">Membrane</keyword>
<dbReference type="Gene3D" id="3.90.190.10">
    <property type="entry name" value="Protein tyrosine phosphatase superfamily"/>
    <property type="match status" value="1"/>
</dbReference>
<evidence type="ECO:0000256" key="10">
    <source>
        <dbReference type="ARBA" id="ARBA00023180"/>
    </source>
</evidence>
<keyword evidence="3 12" id="KW-0812">Transmembrane</keyword>
<dbReference type="EMBL" id="CAXLJM020000054">
    <property type="protein sequence ID" value="CAL8117555.1"/>
    <property type="molecule type" value="Genomic_DNA"/>
</dbReference>
<dbReference type="SUPFAM" id="SSF52799">
    <property type="entry name" value="(Phosphotyrosine protein) phosphatases II"/>
    <property type="match status" value="1"/>
</dbReference>
<dbReference type="EC" id="3.1.3.48" evidence="2"/>
<dbReference type="CDD" id="cd14548">
    <property type="entry name" value="R3-PTPc"/>
    <property type="match status" value="1"/>
</dbReference>
<evidence type="ECO:0000256" key="12">
    <source>
        <dbReference type="SAM" id="Phobius"/>
    </source>
</evidence>
<evidence type="ECO:0000313" key="17">
    <source>
        <dbReference type="Proteomes" id="UP001642540"/>
    </source>
</evidence>
<feature type="compositionally biased region" description="Polar residues" evidence="11">
    <location>
        <begin position="43"/>
        <end position="60"/>
    </location>
</feature>
<dbReference type="PANTHER" id="PTHR46957:SF3">
    <property type="entry name" value="CYTOKINE RECEPTOR"/>
    <property type="match status" value="1"/>
</dbReference>
<evidence type="ECO:0000256" key="4">
    <source>
        <dbReference type="ARBA" id="ARBA00022729"/>
    </source>
</evidence>
<feature type="domain" description="Tyrosine-protein phosphatase" evidence="13">
    <location>
        <begin position="1398"/>
        <end position="1656"/>
    </location>
</feature>
<keyword evidence="6" id="KW-0378">Hydrolase</keyword>
<dbReference type="PANTHER" id="PTHR46957">
    <property type="entry name" value="CYTOKINE RECEPTOR"/>
    <property type="match status" value="1"/>
</dbReference>
<dbReference type="PROSITE" id="PS50853">
    <property type="entry name" value="FN3"/>
    <property type="match status" value="6"/>
</dbReference>
<evidence type="ECO:0000256" key="3">
    <source>
        <dbReference type="ARBA" id="ARBA00022692"/>
    </source>
</evidence>
<dbReference type="Gene3D" id="2.60.40.10">
    <property type="entry name" value="Immunoglobulins"/>
    <property type="match status" value="9"/>
</dbReference>
<dbReference type="SUPFAM" id="SSF49265">
    <property type="entry name" value="Fibronectin type III"/>
    <property type="match status" value="6"/>
</dbReference>
<dbReference type="InterPro" id="IPR016130">
    <property type="entry name" value="Tyr_Pase_AS"/>
</dbReference>
<evidence type="ECO:0000256" key="11">
    <source>
        <dbReference type="SAM" id="MobiDB-lite"/>
    </source>
</evidence>
<dbReference type="PROSITE" id="PS50056">
    <property type="entry name" value="TYR_PHOSPHATASE_2"/>
    <property type="match status" value="1"/>
</dbReference>
<feature type="domain" description="Fibronectin type-III" evidence="15">
    <location>
        <begin position="206"/>
        <end position="298"/>
    </location>
</feature>
<feature type="domain" description="Tyrosine specific protein phosphatases" evidence="14">
    <location>
        <begin position="1573"/>
        <end position="1647"/>
    </location>
</feature>
<keyword evidence="5" id="KW-0677">Repeat</keyword>
<dbReference type="InterPro" id="IPR041201">
    <property type="entry name" value="PTPRJ_TM"/>
</dbReference>
<dbReference type="PRINTS" id="PR00700">
    <property type="entry name" value="PRTYPHPHTASE"/>
</dbReference>
<evidence type="ECO:0000259" key="13">
    <source>
        <dbReference type="PROSITE" id="PS50055"/>
    </source>
</evidence>
<feature type="compositionally biased region" description="Acidic residues" evidence="11">
    <location>
        <begin position="816"/>
        <end position="832"/>
    </location>
</feature>
<comment type="subcellular location">
    <subcellularLocation>
        <location evidence="1">Membrane</location>
        <topology evidence="1">Single-pass type I membrane protein</topology>
    </subcellularLocation>
</comment>
<evidence type="ECO:0000256" key="7">
    <source>
        <dbReference type="ARBA" id="ARBA00022912"/>
    </source>
</evidence>
<dbReference type="SMART" id="SM00060">
    <property type="entry name" value="FN3"/>
    <property type="match status" value="11"/>
</dbReference>
<feature type="domain" description="Fibronectin type-III" evidence="15">
    <location>
        <begin position="681"/>
        <end position="771"/>
    </location>
</feature>